<evidence type="ECO:0000256" key="1">
    <source>
        <dbReference type="SAM" id="Phobius"/>
    </source>
</evidence>
<accession>A0A3T1CJL6</accession>
<protein>
    <recommendedName>
        <fullName evidence="4">DUF2269 family protein</fullName>
    </recommendedName>
</protein>
<organism evidence="2 3">
    <name type="scientific">Qipengyuania flava</name>
    <dbReference type="NCBI Taxonomy" id="192812"/>
    <lineage>
        <taxon>Bacteria</taxon>
        <taxon>Pseudomonadati</taxon>
        <taxon>Pseudomonadota</taxon>
        <taxon>Alphaproteobacteria</taxon>
        <taxon>Sphingomonadales</taxon>
        <taxon>Erythrobacteraceae</taxon>
        <taxon>Qipengyuania</taxon>
    </lineage>
</organism>
<dbReference type="EMBL" id="AP019389">
    <property type="protein sequence ID" value="BBI21113.1"/>
    <property type="molecule type" value="Genomic_DNA"/>
</dbReference>
<dbReference type="Proteomes" id="UP000290057">
    <property type="component" value="Chromosome"/>
</dbReference>
<keyword evidence="3" id="KW-1185">Reference proteome</keyword>
<keyword evidence="1" id="KW-1133">Transmembrane helix</keyword>
<evidence type="ECO:0000313" key="2">
    <source>
        <dbReference type="EMBL" id="BBI21113.1"/>
    </source>
</evidence>
<reference evidence="2 3" key="1">
    <citation type="submission" date="2019-01" db="EMBL/GenBank/DDBJ databases">
        <title>Complete genome sequence of Erythrobacter flavus KJ5.</title>
        <authorList>
            <person name="Kanesaki Y."/>
            <person name="Brotosudarmo T."/>
            <person name="Moriuchi R."/>
            <person name="Awai K."/>
        </authorList>
    </citation>
    <scope>NUCLEOTIDE SEQUENCE [LARGE SCALE GENOMIC DNA]</scope>
    <source>
        <strain evidence="2 3">KJ5</strain>
    </source>
</reference>
<feature type="transmembrane region" description="Helical" evidence="1">
    <location>
        <begin position="16"/>
        <end position="36"/>
    </location>
</feature>
<feature type="transmembrane region" description="Helical" evidence="1">
    <location>
        <begin position="103"/>
        <end position="121"/>
    </location>
</feature>
<sequence>MAGAAGMNAAAPELRWWFWGLFAFVVVVGLGAAVTAPDPVTFGITDHQAAGTAARVDAIQTQWREGGVRPLAILAMIGDLVFIAIYGWGSWRAGRSFMPAGGRVRVIGAFIAAAALVFVLTDYTETVLQIIQLIADKGSDPLAASAATARPFKVLAWIVTFVGVPVALVMRRIDAGPLD</sequence>
<feature type="transmembrane region" description="Helical" evidence="1">
    <location>
        <begin position="154"/>
        <end position="173"/>
    </location>
</feature>
<feature type="transmembrane region" description="Helical" evidence="1">
    <location>
        <begin position="71"/>
        <end position="91"/>
    </location>
</feature>
<evidence type="ECO:0000313" key="3">
    <source>
        <dbReference type="Proteomes" id="UP000290057"/>
    </source>
</evidence>
<keyword evidence="1" id="KW-0812">Transmembrane</keyword>
<gene>
    <name evidence="2" type="ORF">EKJ_19600</name>
</gene>
<name>A0A3T1CJL6_9SPHN</name>
<keyword evidence="1" id="KW-0472">Membrane</keyword>
<dbReference type="AlphaFoldDB" id="A0A3T1CJL6"/>
<evidence type="ECO:0008006" key="4">
    <source>
        <dbReference type="Google" id="ProtNLM"/>
    </source>
</evidence>
<proteinExistence type="predicted"/>